<dbReference type="InterPro" id="IPR020846">
    <property type="entry name" value="MFS_dom"/>
</dbReference>
<keyword evidence="4 6" id="KW-0472">Membrane</keyword>
<dbReference type="Pfam" id="PF07690">
    <property type="entry name" value="MFS_1"/>
    <property type="match status" value="1"/>
</dbReference>
<dbReference type="SUPFAM" id="SSF103473">
    <property type="entry name" value="MFS general substrate transporter"/>
    <property type="match status" value="1"/>
</dbReference>
<comment type="caution">
    <text evidence="8">The sequence shown here is derived from an EMBL/GenBank/DDBJ whole genome shotgun (WGS) entry which is preliminary data.</text>
</comment>
<evidence type="ECO:0000256" key="1">
    <source>
        <dbReference type="ARBA" id="ARBA00004141"/>
    </source>
</evidence>
<proteinExistence type="predicted"/>
<dbReference type="AlphaFoldDB" id="A0A401G9Z4"/>
<sequence>MLQPEDTAVEDEMQGTQSASDKNVSEKLEGDRISVEDTNSASQPPLDKKMWTTVSAFMVSILLANLDQTIVATALPRIASQFDKLSQSAWVTTSYLLTFAGLMLFQGQLLTLAPAKYIYLCSLIVFGIGSLICAVARSFPVLIFGRAVAGTGGAGVVNAVLVIIAQNSRIEDRTMLFSLLGMMHALASIVGPLIGGTFTDHVTWRWCFFINLPFVGVIMVAVFFFLKTRRALGRERDEPARRFELVRRLDWVSAVLSLASVVALLLPLQWGGATYAWDSAVIIALFVVSGVLMVSFVAWEYYRGSSALLPLRLFLSRTQVGTPLESAFIGLGLLNGTYYLPLWYQAQGHSATKSGVDILPFMLSVIIASIVSGAIIKMTGRYWHVLVLSPLLCSIGAGLLSSLTLNTPNSHAIGFQIIYGVGIGGAMQNVFITCQAEWEGRDGLLAQATTVLTFTQNLGGVIGVSISGMIFTNLLRTNLHVYAPQLPAMLAMAVEQSVTAITEVAPDMREAVLHAYTLNISRVFLIGVPAGALASLSGMLVRNMRLQDGKAAEVTS</sequence>
<evidence type="ECO:0000313" key="8">
    <source>
        <dbReference type="EMBL" id="GBE78990.1"/>
    </source>
</evidence>
<feature type="transmembrane region" description="Helical" evidence="6">
    <location>
        <begin position="143"/>
        <end position="164"/>
    </location>
</feature>
<dbReference type="InParanoid" id="A0A401G9Z4"/>
<dbReference type="Gene3D" id="1.20.1720.10">
    <property type="entry name" value="Multidrug resistance protein D"/>
    <property type="match status" value="1"/>
</dbReference>
<dbReference type="EMBL" id="BFAD01000002">
    <property type="protein sequence ID" value="GBE78990.1"/>
    <property type="molecule type" value="Genomic_DNA"/>
</dbReference>
<accession>A0A401G9Z4</accession>
<dbReference type="InterPro" id="IPR011701">
    <property type="entry name" value="MFS"/>
</dbReference>
<feature type="transmembrane region" description="Helical" evidence="6">
    <location>
        <begin position="444"/>
        <end position="471"/>
    </location>
</feature>
<dbReference type="PANTHER" id="PTHR23501">
    <property type="entry name" value="MAJOR FACILITATOR SUPERFAMILY"/>
    <property type="match status" value="1"/>
</dbReference>
<feature type="transmembrane region" description="Helical" evidence="6">
    <location>
        <begin position="276"/>
        <end position="299"/>
    </location>
</feature>
<feature type="transmembrane region" description="Helical" evidence="6">
    <location>
        <begin position="87"/>
        <end position="105"/>
    </location>
</feature>
<feature type="transmembrane region" description="Helical" evidence="6">
    <location>
        <begin position="523"/>
        <end position="541"/>
    </location>
</feature>
<feature type="region of interest" description="Disordered" evidence="5">
    <location>
        <begin position="1"/>
        <end position="46"/>
    </location>
</feature>
<dbReference type="GO" id="GO:0022857">
    <property type="term" value="F:transmembrane transporter activity"/>
    <property type="evidence" value="ECO:0007669"/>
    <property type="project" value="InterPro"/>
</dbReference>
<protein>
    <submittedName>
        <fullName evidence="8">Efflux pump roqT</fullName>
    </submittedName>
</protein>
<dbReference type="RefSeq" id="XP_027609903.1">
    <property type="nucleotide sequence ID" value="XM_027754102.1"/>
</dbReference>
<feature type="transmembrane region" description="Helical" evidence="6">
    <location>
        <begin position="251"/>
        <end position="270"/>
    </location>
</feature>
<feature type="compositionally biased region" description="Basic and acidic residues" evidence="5">
    <location>
        <begin position="23"/>
        <end position="35"/>
    </location>
</feature>
<dbReference type="STRING" id="139825.A0A401G9Z4"/>
<feature type="transmembrane region" description="Helical" evidence="6">
    <location>
        <begin position="411"/>
        <end position="432"/>
    </location>
</feature>
<name>A0A401G9Z4_9APHY</name>
<feature type="transmembrane region" description="Helical" evidence="6">
    <location>
        <begin position="54"/>
        <end position="75"/>
    </location>
</feature>
<dbReference type="Gene3D" id="1.20.1250.20">
    <property type="entry name" value="MFS general substrate transporter like domains"/>
    <property type="match status" value="1"/>
</dbReference>
<evidence type="ECO:0000256" key="4">
    <source>
        <dbReference type="ARBA" id="ARBA00023136"/>
    </source>
</evidence>
<dbReference type="GO" id="GO:0005886">
    <property type="term" value="C:plasma membrane"/>
    <property type="evidence" value="ECO:0007669"/>
    <property type="project" value="TreeGrafter"/>
</dbReference>
<evidence type="ECO:0000259" key="7">
    <source>
        <dbReference type="PROSITE" id="PS50850"/>
    </source>
</evidence>
<feature type="domain" description="Major facilitator superfamily (MFS) profile" evidence="7">
    <location>
        <begin position="53"/>
        <end position="509"/>
    </location>
</feature>
<keyword evidence="3 6" id="KW-1133">Transmembrane helix</keyword>
<keyword evidence="9" id="KW-1185">Reference proteome</keyword>
<keyword evidence="2 6" id="KW-0812">Transmembrane</keyword>
<reference evidence="8 9" key="1">
    <citation type="journal article" date="2018" name="Sci. Rep.">
        <title>Genome sequence of the cauliflower mushroom Sparassis crispa (Hanabiratake) and its association with beneficial usage.</title>
        <authorList>
            <person name="Kiyama R."/>
            <person name="Furutani Y."/>
            <person name="Kawaguchi K."/>
            <person name="Nakanishi T."/>
        </authorList>
    </citation>
    <scope>NUCLEOTIDE SEQUENCE [LARGE SCALE GENOMIC DNA]</scope>
</reference>
<comment type="subcellular location">
    <subcellularLocation>
        <location evidence="1">Membrane</location>
        <topology evidence="1">Multi-pass membrane protein</topology>
    </subcellularLocation>
</comment>
<dbReference type="GeneID" id="38775907"/>
<dbReference type="PRINTS" id="PR01036">
    <property type="entry name" value="TCRTETB"/>
</dbReference>
<evidence type="ECO:0000313" key="9">
    <source>
        <dbReference type="Proteomes" id="UP000287166"/>
    </source>
</evidence>
<feature type="transmembrane region" description="Helical" evidence="6">
    <location>
        <begin position="117"/>
        <end position="137"/>
    </location>
</feature>
<gene>
    <name evidence="8" type="ORF">SCP_0201870</name>
</gene>
<feature type="transmembrane region" description="Helical" evidence="6">
    <location>
        <begin position="383"/>
        <end position="405"/>
    </location>
</feature>
<evidence type="ECO:0000256" key="3">
    <source>
        <dbReference type="ARBA" id="ARBA00022989"/>
    </source>
</evidence>
<organism evidence="8 9">
    <name type="scientific">Sparassis crispa</name>
    <dbReference type="NCBI Taxonomy" id="139825"/>
    <lineage>
        <taxon>Eukaryota</taxon>
        <taxon>Fungi</taxon>
        <taxon>Dikarya</taxon>
        <taxon>Basidiomycota</taxon>
        <taxon>Agaricomycotina</taxon>
        <taxon>Agaricomycetes</taxon>
        <taxon>Polyporales</taxon>
        <taxon>Sparassidaceae</taxon>
        <taxon>Sparassis</taxon>
    </lineage>
</organism>
<dbReference type="CDD" id="cd17502">
    <property type="entry name" value="MFS_Azr1_MDR_like"/>
    <property type="match status" value="1"/>
</dbReference>
<evidence type="ECO:0000256" key="5">
    <source>
        <dbReference type="SAM" id="MobiDB-lite"/>
    </source>
</evidence>
<feature type="transmembrane region" description="Helical" evidence="6">
    <location>
        <begin position="358"/>
        <end position="376"/>
    </location>
</feature>
<dbReference type="InterPro" id="IPR036259">
    <property type="entry name" value="MFS_trans_sf"/>
</dbReference>
<feature type="transmembrane region" description="Helical" evidence="6">
    <location>
        <begin position="320"/>
        <end position="338"/>
    </location>
</feature>
<dbReference type="Proteomes" id="UP000287166">
    <property type="component" value="Unassembled WGS sequence"/>
</dbReference>
<evidence type="ECO:0000256" key="2">
    <source>
        <dbReference type="ARBA" id="ARBA00022692"/>
    </source>
</evidence>
<dbReference type="OrthoDB" id="10021397at2759"/>
<feature type="transmembrane region" description="Helical" evidence="6">
    <location>
        <begin position="203"/>
        <end position="226"/>
    </location>
</feature>
<dbReference type="PANTHER" id="PTHR23501:SF198">
    <property type="entry name" value="AZOLE RESISTANCE PROTEIN 1-RELATED"/>
    <property type="match status" value="1"/>
</dbReference>
<evidence type="ECO:0000256" key="6">
    <source>
        <dbReference type="SAM" id="Phobius"/>
    </source>
</evidence>
<feature type="transmembrane region" description="Helical" evidence="6">
    <location>
        <begin position="176"/>
        <end position="197"/>
    </location>
</feature>
<dbReference type="PROSITE" id="PS50850">
    <property type="entry name" value="MFS"/>
    <property type="match status" value="1"/>
</dbReference>